<keyword evidence="1" id="KW-0472">Membrane</keyword>
<sequence>MSVRASLFFAALCLAAMLLLGLAVPAMQPLDEWISRGLSLRSDTSSSLLIAVMQGISWLGGGVARWAIVVLLCALLWRGLGRTTALRLFAAALTANLASTFLKNLYDRPRPALVPHLDHVSSWSYPSGHAASVAAVAIALTLLFPPRWRRGAAAGAALAILLTDLSRVTLGVHWASDVVGGTLLGAAAALAIAGPRRSGGKQGSVRTAVDSR</sequence>
<name>A0A239E129_9SPHN</name>
<reference evidence="3 4" key="1">
    <citation type="submission" date="2017-06" db="EMBL/GenBank/DDBJ databases">
        <authorList>
            <person name="Kim H.J."/>
            <person name="Triplett B.A."/>
        </authorList>
    </citation>
    <scope>NUCLEOTIDE SEQUENCE [LARGE SCALE GENOMIC DNA]</scope>
    <source>
        <strain evidence="3 4">DS15</strain>
    </source>
</reference>
<evidence type="ECO:0000313" key="3">
    <source>
        <dbReference type="EMBL" id="SNS38435.1"/>
    </source>
</evidence>
<evidence type="ECO:0000313" key="4">
    <source>
        <dbReference type="Proteomes" id="UP000198339"/>
    </source>
</evidence>
<feature type="domain" description="Phosphatidic acid phosphatase type 2/haloperoxidase" evidence="2">
    <location>
        <begin position="86"/>
        <end position="193"/>
    </location>
</feature>
<dbReference type="InterPro" id="IPR036938">
    <property type="entry name" value="PAP2/HPO_sf"/>
</dbReference>
<dbReference type="Gene3D" id="1.20.144.10">
    <property type="entry name" value="Phosphatidic acid phosphatase type 2/haloperoxidase"/>
    <property type="match status" value="2"/>
</dbReference>
<dbReference type="EMBL" id="FZPA01000001">
    <property type="protein sequence ID" value="SNS38435.1"/>
    <property type="molecule type" value="Genomic_DNA"/>
</dbReference>
<dbReference type="SMART" id="SM00014">
    <property type="entry name" value="acidPPc"/>
    <property type="match status" value="1"/>
</dbReference>
<protein>
    <submittedName>
        <fullName evidence="3">Undecaprenyl-diphosphatase</fullName>
    </submittedName>
</protein>
<dbReference type="SUPFAM" id="SSF48317">
    <property type="entry name" value="Acid phosphatase/Vanadium-dependent haloperoxidase"/>
    <property type="match status" value="1"/>
</dbReference>
<evidence type="ECO:0000256" key="1">
    <source>
        <dbReference type="SAM" id="Phobius"/>
    </source>
</evidence>
<proteinExistence type="predicted"/>
<keyword evidence="4" id="KW-1185">Reference proteome</keyword>
<keyword evidence="1" id="KW-0812">Transmembrane</keyword>
<dbReference type="AlphaFoldDB" id="A0A239E129"/>
<feature type="transmembrane region" description="Helical" evidence="1">
    <location>
        <begin position="122"/>
        <end position="144"/>
    </location>
</feature>
<dbReference type="PANTHER" id="PTHR14969">
    <property type="entry name" value="SPHINGOSINE-1-PHOSPHATE PHOSPHOHYDROLASE"/>
    <property type="match status" value="1"/>
</dbReference>
<accession>A0A239E129</accession>
<dbReference type="OrthoDB" id="9801622at2"/>
<dbReference type="InterPro" id="IPR000326">
    <property type="entry name" value="PAP2/HPO"/>
</dbReference>
<evidence type="ECO:0000259" key="2">
    <source>
        <dbReference type="SMART" id="SM00014"/>
    </source>
</evidence>
<dbReference type="PANTHER" id="PTHR14969:SF13">
    <property type="entry name" value="AT30094P"/>
    <property type="match status" value="1"/>
</dbReference>
<organism evidence="3 4">
    <name type="scientific">Sphingopyxis indica</name>
    <dbReference type="NCBI Taxonomy" id="436663"/>
    <lineage>
        <taxon>Bacteria</taxon>
        <taxon>Pseudomonadati</taxon>
        <taxon>Pseudomonadota</taxon>
        <taxon>Alphaproteobacteria</taxon>
        <taxon>Sphingomonadales</taxon>
        <taxon>Sphingomonadaceae</taxon>
        <taxon>Sphingopyxis</taxon>
    </lineage>
</organism>
<dbReference type="Proteomes" id="UP000198339">
    <property type="component" value="Unassembled WGS sequence"/>
</dbReference>
<keyword evidence="1" id="KW-1133">Transmembrane helix</keyword>
<feature type="transmembrane region" description="Helical" evidence="1">
    <location>
        <begin position="84"/>
        <end position="102"/>
    </location>
</feature>
<gene>
    <name evidence="3" type="ORF">SAMN06295955_101548</name>
</gene>
<feature type="transmembrane region" description="Helical" evidence="1">
    <location>
        <begin position="49"/>
        <end position="77"/>
    </location>
</feature>
<dbReference type="Pfam" id="PF01569">
    <property type="entry name" value="PAP2"/>
    <property type="match status" value="1"/>
</dbReference>